<feature type="compositionally biased region" description="Basic residues" evidence="1">
    <location>
        <begin position="36"/>
        <end position="49"/>
    </location>
</feature>
<sequence>KPARSSIWGSQVQILPEISGDIKPDKRLRVRDRNVKRNATRNRTVKRSTCKSSSSQKGKKSSEVSCPTVRHISLKIKIGNKSCIVGNGNGSISELGQGAHDSFDAPGCKIREKGFGGHSTLHERDDVKVSVSDYSPHDINVDDTLSLKNQGGSHQVRCLKDEDNFVISTENRFSDVGTSPDSEVINSVPDAPLCEKGLSCSQDGSGTLNAFVPSSNTLNPILPRKTAKRGKKKDELCQVEDVASEKQKREGKTNAVQISDSSREIGCLSIPLINSAKGLVAAVTSATSKVSGMLSNHKVVSLEYSGSKRGNKARSTVLSHQRKGKKSSKGKGKNSVVVEQHEVSKKTCAFGAHSEIANLMETGSY</sequence>
<proteinExistence type="predicted"/>
<dbReference type="EMBL" id="AUSU01003137">
    <property type="protein sequence ID" value="EPS67397.1"/>
    <property type="molecule type" value="Genomic_DNA"/>
</dbReference>
<evidence type="ECO:0000256" key="1">
    <source>
        <dbReference type="SAM" id="MobiDB-lite"/>
    </source>
</evidence>
<reference evidence="2 3" key="1">
    <citation type="journal article" date="2013" name="BMC Genomics">
        <title>The miniature genome of a carnivorous plant Genlisea aurea contains a low number of genes and short non-coding sequences.</title>
        <authorList>
            <person name="Leushkin E.V."/>
            <person name="Sutormin R.A."/>
            <person name="Nabieva E.R."/>
            <person name="Penin A.A."/>
            <person name="Kondrashov A.S."/>
            <person name="Logacheva M.D."/>
        </authorList>
    </citation>
    <scope>NUCLEOTIDE SEQUENCE [LARGE SCALE GENOMIC DNA]</scope>
</reference>
<feature type="compositionally biased region" description="Basic residues" evidence="1">
    <location>
        <begin position="320"/>
        <end position="332"/>
    </location>
</feature>
<protein>
    <submittedName>
        <fullName evidence="2">Uncharacterized protein</fullName>
    </submittedName>
</protein>
<dbReference type="Proteomes" id="UP000015453">
    <property type="component" value="Unassembled WGS sequence"/>
</dbReference>
<accession>S8E4Z9</accession>
<keyword evidence="3" id="KW-1185">Reference proteome</keyword>
<feature type="non-terminal residue" evidence="2">
    <location>
        <position position="1"/>
    </location>
</feature>
<evidence type="ECO:0000313" key="3">
    <source>
        <dbReference type="Proteomes" id="UP000015453"/>
    </source>
</evidence>
<dbReference type="AlphaFoldDB" id="S8E4Z9"/>
<gene>
    <name evidence="2" type="ORF">M569_07388</name>
</gene>
<evidence type="ECO:0000313" key="2">
    <source>
        <dbReference type="EMBL" id="EPS67397.1"/>
    </source>
</evidence>
<organism evidence="2 3">
    <name type="scientific">Genlisea aurea</name>
    <dbReference type="NCBI Taxonomy" id="192259"/>
    <lineage>
        <taxon>Eukaryota</taxon>
        <taxon>Viridiplantae</taxon>
        <taxon>Streptophyta</taxon>
        <taxon>Embryophyta</taxon>
        <taxon>Tracheophyta</taxon>
        <taxon>Spermatophyta</taxon>
        <taxon>Magnoliopsida</taxon>
        <taxon>eudicotyledons</taxon>
        <taxon>Gunneridae</taxon>
        <taxon>Pentapetalae</taxon>
        <taxon>asterids</taxon>
        <taxon>lamiids</taxon>
        <taxon>Lamiales</taxon>
        <taxon>Lentibulariaceae</taxon>
        <taxon>Genlisea</taxon>
    </lineage>
</organism>
<feature type="compositionally biased region" description="Basic and acidic residues" evidence="1">
    <location>
        <begin position="25"/>
        <end position="35"/>
    </location>
</feature>
<name>S8E4Z9_9LAMI</name>
<comment type="caution">
    <text evidence="2">The sequence shown here is derived from an EMBL/GenBank/DDBJ whole genome shotgun (WGS) entry which is preliminary data.</text>
</comment>
<dbReference type="OrthoDB" id="10677895at2759"/>
<feature type="region of interest" description="Disordered" evidence="1">
    <location>
        <begin position="305"/>
        <end position="337"/>
    </location>
</feature>
<feature type="region of interest" description="Disordered" evidence="1">
    <location>
        <begin position="25"/>
        <end position="64"/>
    </location>
</feature>